<dbReference type="CDD" id="cd03788">
    <property type="entry name" value="GT20_TPS"/>
    <property type="match status" value="1"/>
</dbReference>
<dbReference type="RefSeq" id="WP_198883330.1">
    <property type="nucleotide sequence ID" value="NZ_JAEKJA010000015.1"/>
</dbReference>
<dbReference type="GO" id="GO:0005992">
    <property type="term" value="P:trehalose biosynthetic process"/>
    <property type="evidence" value="ECO:0007669"/>
    <property type="project" value="InterPro"/>
</dbReference>
<evidence type="ECO:0000313" key="2">
    <source>
        <dbReference type="EMBL" id="MBJ3777427.1"/>
    </source>
</evidence>
<comment type="caution">
    <text evidence="2">The sequence shown here is derived from an EMBL/GenBank/DDBJ whole genome shotgun (WGS) entry which is preliminary data.</text>
</comment>
<dbReference type="EMBL" id="JAEKJA010000015">
    <property type="protein sequence ID" value="MBJ3777427.1"/>
    <property type="molecule type" value="Genomic_DNA"/>
</dbReference>
<protein>
    <submittedName>
        <fullName evidence="2">Trehalose-6-phosphate synthase</fullName>
    </submittedName>
</protein>
<dbReference type="Pfam" id="PF00982">
    <property type="entry name" value="Glyco_transf_20"/>
    <property type="match status" value="1"/>
</dbReference>
<organism evidence="2 3">
    <name type="scientific">Acuticoccus mangrovi</name>
    <dbReference type="NCBI Taxonomy" id="2796142"/>
    <lineage>
        <taxon>Bacteria</taxon>
        <taxon>Pseudomonadati</taxon>
        <taxon>Pseudomonadota</taxon>
        <taxon>Alphaproteobacteria</taxon>
        <taxon>Hyphomicrobiales</taxon>
        <taxon>Amorphaceae</taxon>
        <taxon>Acuticoccus</taxon>
    </lineage>
</organism>
<sequence>MLGVENSLFVEAIPAVRPARHQKVEIEGRLIAVSNRVARPSEGVSPGGLASALSDALTAQGGTWLGWSGKTIADGTEPDVTATTVDDVVYSLLDLPADDYRGFYEGYANAFLWPVFHGRSDLAVHRPAEFRAYAAVNRAYAEATARIAGPDDLVWVHDYHFLLLGKMLREAGVGSTLGLFLHIPVPEPAAFRAVPEARRLAEALMHFDTIGVQTARDAARLAEAVAGLGEGVVLNRPGVIEVRAFGERVRIKALPIGIDVGALRGELYAPTPPEVRAYLDGLGGRRAILGVDRLDYSKGLPEKLAAFGAFLAADPARADEVVLTQIAPISRGSVSAYAHLRQEVEALAGRINGEFGSLSRHPLQLLTRPYGRRAVAHLMAHADVGLVTPLADGMNLVAKEFVAAQDVDDPGVLVLSRFAGAAEAMEAALVVDPRDADGLASAIERALAMPLRERRERHRALIASVARDDVGHWTTQCLEELIAAG</sequence>
<dbReference type="GO" id="GO:0003825">
    <property type="term" value="F:alpha,alpha-trehalose-phosphate synthase (UDP-forming) activity"/>
    <property type="evidence" value="ECO:0007669"/>
    <property type="project" value="TreeGrafter"/>
</dbReference>
<evidence type="ECO:0000313" key="3">
    <source>
        <dbReference type="Proteomes" id="UP000609531"/>
    </source>
</evidence>
<dbReference type="Proteomes" id="UP000609531">
    <property type="component" value="Unassembled WGS sequence"/>
</dbReference>
<dbReference type="PANTHER" id="PTHR10788:SF106">
    <property type="entry name" value="BCDNA.GH08860"/>
    <property type="match status" value="1"/>
</dbReference>
<keyword evidence="3" id="KW-1185">Reference proteome</keyword>
<evidence type="ECO:0000256" key="1">
    <source>
        <dbReference type="ARBA" id="ARBA00008799"/>
    </source>
</evidence>
<reference evidence="2" key="1">
    <citation type="submission" date="2020-12" db="EMBL/GenBank/DDBJ databases">
        <title>Bacterial taxonomy.</title>
        <authorList>
            <person name="Pan X."/>
        </authorList>
    </citation>
    <scope>NUCLEOTIDE SEQUENCE</scope>
    <source>
        <strain evidence="2">B2012</strain>
    </source>
</reference>
<gene>
    <name evidence="2" type="ORF">JCR33_17095</name>
</gene>
<name>A0A934ISK2_9HYPH</name>
<dbReference type="PANTHER" id="PTHR10788">
    <property type="entry name" value="TREHALOSE-6-PHOSPHATE SYNTHASE"/>
    <property type="match status" value="1"/>
</dbReference>
<dbReference type="SUPFAM" id="SSF53756">
    <property type="entry name" value="UDP-Glycosyltransferase/glycogen phosphorylase"/>
    <property type="match status" value="1"/>
</dbReference>
<dbReference type="AlphaFoldDB" id="A0A934ISK2"/>
<dbReference type="Gene3D" id="3.40.50.2000">
    <property type="entry name" value="Glycogen Phosphorylase B"/>
    <property type="match status" value="2"/>
</dbReference>
<dbReference type="InterPro" id="IPR001830">
    <property type="entry name" value="Glyco_trans_20"/>
</dbReference>
<accession>A0A934ISK2</accession>
<proteinExistence type="inferred from homology"/>
<comment type="similarity">
    <text evidence="1">Belongs to the glycosyltransferase 20 family.</text>
</comment>